<dbReference type="EMBL" id="JACHMY010000001">
    <property type="protein sequence ID" value="MBB5835748.1"/>
    <property type="molecule type" value="Genomic_DNA"/>
</dbReference>
<evidence type="ECO:0000256" key="3">
    <source>
        <dbReference type="ARBA" id="ARBA00023136"/>
    </source>
</evidence>
<dbReference type="SUPFAM" id="SSF53850">
    <property type="entry name" value="Periplasmic binding protein-like II"/>
    <property type="match status" value="1"/>
</dbReference>
<keyword evidence="4" id="KW-0564">Palmitate</keyword>
<dbReference type="PANTHER" id="PTHR43649">
    <property type="entry name" value="ARABINOSE-BINDING PROTEIN-RELATED"/>
    <property type="match status" value="1"/>
</dbReference>
<dbReference type="InterPro" id="IPR006059">
    <property type="entry name" value="SBP"/>
</dbReference>
<evidence type="ECO:0000256" key="1">
    <source>
        <dbReference type="ARBA" id="ARBA00022475"/>
    </source>
</evidence>
<keyword evidence="3" id="KW-0472">Membrane</keyword>
<dbReference type="RefSeq" id="WP_184795356.1">
    <property type="nucleotide sequence ID" value="NZ_JACHMY010000001.1"/>
</dbReference>
<feature type="chain" id="PRO_5038559737" evidence="6">
    <location>
        <begin position="29"/>
        <end position="456"/>
    </location>
</feature>
<sequence length="456" mass="48839">MTVLPARRRSTPSWRRLTALLAASVLLAAAGCGGGDDEPSGGASQAADCRPTGGPVKLTYWTWAPGIVEAAKVWNQKNPDIQVAVEETPQGNNGTYPKMFNALKAGQAPDLGQVEFDSLPNFRVQQGLRDISKCAGVADAGPKFVDWTWKQATFDGEGVFAIPQDTGPMAMYYRKDLFAKAGIAVPKTWDEYAAAAAKLHAADPSVTITHFPQKDVNWFAGLVWQAGGRWFSNSEGGWKVDLADENSRKVAAYWQNLISKGQVANLQGFSEAWNNAVNTGKVATWISAVWGIGTLRDAGPKTVGQWAVAPMPQWTAGEQKAGNWGGSTTAVLAGSKYPAEAAKFALWLNTDPEALAITNTEGGLYPATKEGQASLPGLSKPVPFFGEQKVFDEFKAASEQVDPNFTWGPTMEQTYAHLRDGFGAALGGKGTLEEALTKATQDSVKDLEQQAIPVQK</sequence>
<keyword evidence="2 6" id="KW-0732">Signal</keyword>
<reference evidence="7 8" key="1">
    <citation type="submission" date="2020-08" db="EMBL/GenBank/DDBJ databases">
        <title>Sequencing the genomes of 1000 actinobacteria strains.</title>
        <authorList>
            <person name="Klenk H.-P."/>
        </authorList>
    </citation>
    <scope>NUCLEOTIDE SEQUENCE [LARGE SCALE GENOMIC DNA]</scope>
    <source>
        <strain evidence="7 8">DSM 28967</strain>
    </source>
</reference>
<evidence type="ECO:0000256" key="4">
    <source>
        <dbReference type="ARBA" id="ARBA00023139"/>
    </source>
</evidence>
<keyword evidence="7" id="KW-0762">Sugar transport</keyword>
<protein>
    <submittedName>
        <fullName evidence="7">Multiple sugar transport system substrate-binding protein</fullName>
    </submittedName>
</protein>
<comment type="caution">
    <text evidence="7">The sequence shown here is derived from an EMBL/GenBank/DDBJ whole genome shotgun (WGS) entry which is preliminary data.</text>
</comment>
<keyword evidence="8" id="KW-1185">Reference proteome</keyword>
<keyword evidence="7" id="KW-0813">Transport</keyword>
<evidence type="ECO:0000256" key="6">
    <source>
        <dbReference type="SAM" id="SignalP"/>
    </source>
</evidence>
<name>A0A7W9J581_9ACTN</name>
<accession>A0A7W9J581</accession>
<gene>
    <name evidence="7" type="ORF">HDA39_002482</name>
</gene>
<dbReference type="Proteomes" id="UP000549971">
    <property type="component" value="Unassembled WGS sequence"/>
</dbReference>
<dbReference type="PANTHER" id="PTHR43649:SF33">
    <property type="entry name" value="POLYGALACTURONAN_RHAMNOGALACTURONAN-BINDING PROTEIN YTCQ"/>
    <property type="match status" value="1"/>
</dbReference>
<evidence type="ECO:0000313" key="7">
    <source>
        <dbReference type="EMBL" id="MBB5835748.1"/>
    </source>
</evidence>
<organism evidence="7 8">
    <name type="scientific">Kribbella italica</name>
    <dbReference type="NCBI Taxonomy" id="1540520"/>
    <lineage>
        <taxon>Bacteria</taxon>
        <taxon>Bacillati</taxon>
        <taxon>Actinomycetota</taxon>
        <taxon>Actinomycetes</taxon>
        <taxon>Propionibacteriales</taxon>
        <taxon>Kribbellaceae</taxon>
        <taxon>Kribbella</taxon>
    </lineage>
</organism>
<dbReference type="PROSITE" id="PS51257">
    <property type="entry name" value="PROKAR_LIPOPROTEIN"/>
    <property type="match status" value="1"/>
</dbReference>
<keyword evidence="1" id="KW-1003">Cell membrane</keyword>
<evidence type="ECO:0000256" key="5">
    <source>
        <dbReference type="ARBA" id="ARBA00023288"/>
    </source>
</evidence>
<keyword evidence="5" id="KW-0449">Lipoprotein</keyword>
<evidence type="ECO:0000313" key="8">
    <source>
        <dbReference type="Proteomes" id="UP000549971"/>
    </source>
</evidence>
<proteinExistence type="predicted"/>
<dbReference type="InterPro" id="IPR050490">
    <property type="entry name" value="Bact_solute-bd_prot1"/>
</dbReference>
<evidence type="ECO:0000256" key="2">
    <source>
        <dbReference type="ARBA" id="ARBA00022729"/>
    </source>
</evidence>
<dbReference type="Gene3D" id="3.40.190.10">
    <property type="entry name" value="Periplasmic binding protein-like II"/>
    <property type="match status" value="1"/>
</dbReference>
<dbReference type="Pfam" id="PF01547">
    <property type="entry name" value="SBP_bac_1"/>
    <property type="match status" value="1"/>
</dbReference>
<dbReference type="AlphaFoldDB" id="A0A7W9J581"/>
<feature type="signal peptide" evidence="6">
    <location>
        <begin position="1"/>
        <end position="28"/>
    </location>
</feature>